<organism evidence="6 7">
    <name type="scientific">Candolleomyces eurysporus</name>
    <dbReference type="NCBI Taxonomy" id="2828524"/>
    <lineage>
        <taxon>Eukaryota</taxon>
        <taxon>Fungi</taxon>
        <taxon>Dikarya</taxon>
        <taxon>Basidiomycota</taxon>
        <taxon>Agaricomycotina</taxon>
        <taxon>Agaricomycetes</taxon>
        <taxon>Agaricomycetidae</taxon>
        <taxon>Agaricales</taxon>
        <taxon>Agaricineae</taxon>
        <taxon>Psathyrellaceae</taxon>
        <taxon>Candolleomyces</taxon>
    </lineage>
</organism>
<dbReference type="SUPFAM" id="SSF53335">
    <property type="entry name" value="S-adenosyl-L-methionine-dependent methyltransferases"/>
    <property type="match status" value="1"/>
</dbReference>
<dbReference type="Proteomes" id="UP001140091">
    <property type="component" value="Unassembled WGS sequence"/>
</dbReference>
<dbReference type="PANTHER" id="PTHR32183">
    <property type="match status" value="1"/>
</dbReference>
<dbReference type="OrthoDB" id="276151at2759"/>
<name>A0A9W8JM01_9AGAR</name>
<evidence type="ECO:0000256" key="3">
    <source>
        <dbReference type="ARBA" id="ARBA00022679"/>
    </source>
</evidence>
<dbReference type="CDD" id="cd02440">
    <property type="entry name" value="AdoMet_MTases"/>
    <property type="match status" value="1"/>
</dbReference>
<dbReference type="InterPro" id="IPR008854">
    <property type="entry name" value="TPMT"/>
</dbReference>
<feature type="region of interest" description="Disordered" evidence="5">
    <location>
        <begin position="226"/>
        <end position="246"/>
    </location>
</feature>
<dbReference type="EMBL" id="JANBPK010000015">
    <property type="protein sequence ID" value="KAJ2936852.1"/>
    <property type="molecule type" value="Genomic_DNA"/>
</dbReference>
<dbReference type="Pfam" id="PF05724">
    <property type="entry name" value="TPMT"/>
    <property type="match status" value="1"/>
</dbReference>
<evidence type="ECO:0000256" key="5">
    <source>
        <dbReference type="SAM" id="MobiDB-lite"/>
    </source>
</evidence>
<keyword evidence="7" id="KW-1185">Reference proteome</keyword>
<sequence>MPACMIGIAAPQAMVTDGRVVMSDPDFEARRKAVQEYVKPDDPLSWDVAWKKGVTPWDDGIVEPSLMEVIEESGIPFPREGKALVPGCGAGYEAFWLAKRGLKATGMDISETAIEAANRERNKYPQEIIDNSQFLEVNFFDIKDISDEERYDLAIDHRQVFFVAIPPSLRNDWGRQMAAFVKPGGYLINIIFPIVPPVEGGPPYTVRPDHYDGPLGENFEKIYDEVPTKSSPTHEGKERVQVWRRK</sequence>
<reference evidence="6" key="1">
    <citation type="submission" date="2022-06" db="EMBL/GenBank/DDBJ databases">
        <title>Genome Sequence of Candolleomyces eurysporus.</title>
        <authorList>
            <person name="Buettner E."/>
        </authorList>
    </citation>
    <scope>NUCLEOTIDE SEQUENCE</scope>
    <source>
        <strain evidence="6">VTCC 930004</strain>
    </source>
</reference>
<dbReference type="Gene3D" id="3.40.50.150">
    <property type="entry name" value="Vaccinia Virus protein VP39"/>
    <property type="match status" value="1"/>
</dbReference>
<dbReference type="GO" id="GO:0008757">
    <property type="term" value="F:S-adenosylmethionine-dependent methyltransferase activity"/>
    <property type="evidence" value="ECO:0007669"/>
    <property type="project" value="InterPro"/>
</dbReference>
<dbReference type="GO" id="GO:0032259">
    <property type="term" value="P:methylation"/>
    <property type="evidence" value="ECO:0007669"/>
    <property type="project" value="UniProtKB-KW"/>
</dbReference>
<feature type="non-terminal residue" evidence="6">
    <location>
        <position position="1"/>
    </location>
</feature>
<keyword evidence="4" id="KW-0949">S-adenosyl-L-methionine</keyword>
<comment type="caution">
    <text evidence="6">The sequence shown here is derived from an EMBL/GenBank/DDBJ whole genome shotgun (WGS) entry which is preliminary data.</text>
</comment>
<dbReference type="InterPro" id="IPR029063">
    <property type="entry name" value="SAM-dependent_MTases_sf"/>
</dbReference>
<dbReference type="PANTHER" id="PTHR32183:SF6">
    <property type="entry name" value="CYSTEINE SULFINATE DESULFINASE_CYSTEINE DESULFURASE AND RELATED ENZYMES"/>
    <property type="match status" value="1"/>
</dbReference>
<protein>
    <recommendedName>
        <fullName evidence="8">Thiol methyltransferase 1</fullName>
    </recommendedName>
</protein>
<evidence type="ECO:0000256" key="1">
    <source>
        <dbReference type="ARBA" id="ARBA00022553"/>
    </source>
</evidence>
<keyword evidence="1" id="KW-0597">Phosphoprotein</keyword>
<evidence type="ECO:0000256" key="2">
    <source>
        <dbReference type="ARBA" id="ARBA00022603"/>
    </source>
</evidence>
<evidence type="ECO:0008006" key="8">
    <source>
        <dbReference type="Google" id="ProtNLM"/>
    </source>
</evidence>
<accession>A0A9W8JM01</accession>
<evidence type="ECO:0000313" key="7">
    <source>
        <dbReference type="Proteomes" id="UP001140091"/>
    </source>
</evidence>
<evidence type="ECO:0000313" key="6">
    <source>
        <dbReference type="EMBL" id="KAJ2936852.1"/>
    </source>
</evidence>
<keyword evidence="2" id="KW-0489">Methyltransferase</keyword>
<gene>
    <name evidence="6" type="ORF">H1R20_g263</name>
</gene>
<keyword evidence="3" id="KW-0808">Transferase</keyword>
<dbReference type="AlphaFoldDB" id="A0A9W8JM01"/>
<proteinExistence type="predicted"/>
<dbReference type="PROSITE" id="PS51585">
    <property type="entry name" value="SAM_MT_TPMT"/>
    <property type="match status" value="1"/>
</dbReference>
<evidence type="ECO:0000256" key="4">
    <source>
        <dbReference type="ARBA" id="ARBA00022691"/>
    </source>
</evidence>